<feature type="compositionally biased region" description="Polar residues" evidence="1">
    <location>
        <begin position="10"/>
        <end position="43"/>
    </location>
</feature>
<proteinExistence type="predicted"/>
<sequence length="275" mass="27666">LDPGAALTNPDGSRTTLNRDGTLTTKFPDGSIQTVGSDGTVKTTKPDGSVTTTDLNGKFGSGSHDTSPLPRGTSTSSLSDLPKFSSFSSDVPGTSTSLNSNLGGLGSGPDSSFEEDDSTPYSGGPLRVPPSNASDSDASRGSGGVPLNAAAFNGMGSTGGMGGMPMGGMPMGGMPAGGSGGGSSNSERVRNVLSGSDGASRRRPTARSAGEEEEMVFTRGGRPTMTSSPYLPMGGQGTQGNQSTETRDRERSSWVPEDEDVWGTDEGGAPAVIGR</sequence>
<dbReference type="InterPro" id="IPR047002">
    <property type="entry name" value="Tcp10_C_sf"/>
</dbReference>
<evidence type="ECO:0000313" key="2">
    <source>
        <dbReference type="EMBL" id="SFY43047.1"/>
    </source>
</evidence>
<feature type="compositionally biased region" description="Polar residues" evidence="1">
    <location>
        <begin position="72"/>
        <end position="92"/>
    </location>
</feature>
<evidence type="ECO:0000313" key="3">
    <source>
        <dbReference type="Proteomes" id="UP000181909"/>
    </source>
</evidence>
<dbReference type="Gene3D" id="2.60.450.20">
    <property type="match status" value="1"/>
</dbReference>
<feature type="non-terminal residue" evidence="2">
    <location>
        <position position="1"/>
    </location>
</feature>
<feature type="compositionally biased region" description="Low complexity" evidence="1">
    <location>
        <begin position="131"/>
        <end position="140"/>
    </location>
</feature>
<feature type="compositionally biased region" description="Low complexity" evidence="1">
    <location>
        <begin position="93"/>
        <end position="102"/>
    </location>
</feature>
<feature type="region of interest" description="Disordered" evidence="1">
    <location>
        <begin position="1"/>
        <end position="275"/>
    </location>
</feature>
<name>A0A1K2F5G4_STRAR</name>
<organism evidence="2 3">
    <name type="scientific">Streptomyces atratus</name>
    <dbReference type="NCBI Taxonomy" id="1893"/>
    <lineage>
        <taxon>Bacteria</taxon>
        <taxon>Bacillati</taxon>
        <taxon>Actinomycetota</taxon>
        <taxon>Actinomycetes</taxon>
        <taxon>Kitasatosporales</taxon>
        <taxon>Streptomycetaceae</taxon>
        <taxon>Streptomyces</taxon>
    </lineage>
</organism>
<dbReference type="Proteomes" id="UP000181909">
    <property type="component" value="Unassembled WGS sequence"/>
</dbReference>
<feature type="compositionally biased region" description="Gly residues" evidence="1">
    <location>
        <begin position="156"/>
        <end position="183"/>
    </location>
</feature>
<dbReference type="AlphaFoldDB" id="A0A1K2F5G4"/>
<dbReference type="EMBL" id="FPJO01000033">
    <property type="protein sequence ID" value="SFY43047.1"/>
    <property type="molecule type" value="Genomic_DNA"/>
</dbReference>
<reference evidence="2 3" key="1">
    <citation type="submission" date="2016-11" db="EMBL/GenBank/DDBJ databases">
        <authorList>
            <person name="Jaros S."/>
            <person name="Januszkiewicz K."/>
            <person name="Wedrychowicz H."/>
        </authorList>
    </citation>
    <scope>NUCLEOTIDE SEQUENCE [LARGE SCALE GENOMIC DNA]</scope>
    <source>
        <strain evidence="2 3">OK807</strain>
    </source>
</reference>
<accession>A0A1K2F5G4</accession>
<evidence type="ECO:0000256" key="1">
    <source>
        <dbReference type="SAM" id="MobiDB-lite"/>
    </source>
</evidence>
<gene>
    <name evidence="2" type="ORF">SAMN02787144_103327</name>
</gene>
<dbReference type="STRING" id="1893.SAMN02787144_103327"/>
<protein>
    <submittedName>
        <fullName evidence="2">Uncharacterized protein</fullName>
    </submittedName>
</protein>